<evidence type="ECO:0000256" key="1">
    <source>
        <dbReference type="SAM" id="MobiDB-lite"/>
    </source>
</evidence>
<accession>A0A8S4SC60</accession>
<dbReference type="AlphaFoldDB" id="A0A8S4SC60"/>
<gene>
    <name evidence="2" type="primary">jg26117</name>
    <name evidence="2" type="ORF">PAEG_LOCUS23142</name>
</gene>
<feature type="region of interest" description="Disordered" evidence="1">
    <location>
        <begin position="73"/>
        <end position="96"/>
    </location>
</feature>
<dbReference type="EMBL" id="CAKXAJ010026117">
    <property type="protein sequence ID" value="CAH2257312.1"/>
    <property type="molecule type" value="Genomic_DNA"/>
</dbReference>
<evidence type="ECO:0000313" key="2">
    <source>
        <dbReference type="EMBL" id="CAH2257312.1"/>
    </source>
</evidence>
<dbReference type="Proteomes" id="UP000838756">
    <property type="component" value="Unassembled WGS sequence"/>
</dbReference>
<evidence type="ECO:0000313" key="3">
    <source>
        <dbReference type="Proteomes" id="UP000838756"/>
    </source>
</evidence>
<proteinExistence type="predicted"/>
<protein>
    <submittedName>
        <fullName evidence="2">Jg26117 protein</fullName>
    </submittedName>
</protein>
<keyword evidence="3" id="KW-1185">Reference proteome</keyword>
<comment type="caution">
    <text evidence="2">The sequence shown here is derived from an EMBL/GenBank/DDBJ whole genome shotgun (WGS) entry which is preliminary data.</text>
</comment>
<name>A0A8S4SC60_9NEOP</name>
<reference evidence="2" key="1">
    <citation type="submission" date="2022-03" db="EMBL/GenBank/DDBJ databases">
        <authorList>
            <person name="Lindestad O."/>
        </authorList>
    </citation>
    <scope>NUCLEOTIDE SEQUENCE</scope>
</reference>
<sequence>MPGRVPAAPAPRRRRAALLRHAIVCKSTADSSLIAPYRVTNIQYPYTLVEGGGRSAEQYSELRAFVIRTTPRPESGCSVSLNPTWPHGADGNLSDG</sequence>
<organism evidence="2 3">
    <name type="scientific">Pararge aegeria aegeria</name>
    <dbReference type="NCBI Taxonomy" id="348720"/>
    <lineage>
        <taxon>Eukaryota</taxon>
        <taxon>Metazoa</taxon>
        <taxon>Ecdysozoa</taxon>
        <taxon>Arthropoda</taxon>
        <taxon>Hexapoda</taxon>
        <taxon>Insecta</taxon>
        <taxon>Pterygota</taxon>
        <taxon>Neoptera</taxon>
        <taxon>Endopterygota</taxon>
        <taxon>Lepidoptera</taxon>
        <taxon>Glossata</taxon>
        <taxon>Ditrysia</taxon>
        <taxon>Papilionoidea</taxon>
        <taxon>Nymphalidae</taxon>
        <taxon>Satyrinae</taxon>
        <taxon>Satyrini</taxon>
        <taxon>Parargina</taxon>
        <taxon>Pararge</taxon>
    </lineage>
</organism>